<dbReference type="GO" id="GO:0016651">
    <property type="term" value="F:oxidoreductase activity, acting on NAD(P)H"/>
    <property type="evidence" value="ECO:0007669"/>
    <property type="project" value="TreeGrafter"/>
</dbReference>
<dbReference type="CDD" id="cd03478">
    <property type="entry name" value="Rieske_AIFL_N"/>
    <property type="match status" value="1"/>
</dbReference>
<dbReference type="Proteomes" id="UP000037425">
    <property type="component" value="Unassembled WGS sequence"/>
</dbReference>
<dbReference type="InterPro" id="IPR023753">
    <property type="entry name" value="FAD/NAD-binding_dom"/>
</dbReference>
<comment type="cofactor">
    <cofactor evidence="1">
        <name>FAD</name>
        <dbReference type="ChEBI" id="CHEBI:57692"/>
    </cofactor>
</comment>
<dbReference type="GO" id="GO:0051537">
    <property type="term" value="F:2 iron, 2 sulfur cluster binding"/>
    <property type="evidence" value="ECO:0007669"/>
    <property type="project" value="UniProtKB-KW"/>
</dbReference>
<keyword evidence="2" id="KW-0285">Flavoprotein</keyword>
<evidence type="ECO:0000256" key="6">
    <source>
        <dbReference type="ARBA" id="ARBA00023002"/>
    </source>
</evidence>
<dbReference type="RefSeq" id="WP_053253047.1">
    <property type="nucleotide sequence ID" value="NZ_LGAP01000047.1"/>
</dbReference>
<evidence type="ECO:0000259" key="9">
    <source>
        <dbReference type="PROSITE" id="PS51296"/>
    </source>
</evidence>
<evidence type="ECO:0000313" key="10">
    <source>
        <dbReference type="EMBL" id="KOF12844.1"/>
    </source>
</evidence>
<feature type="domain" description="Rieske" evidence="9">
    <location>
        <begin position="14"/>
        <end position="109"/>
    </location>
</feature>
<dbReference type="Pfam" id="PF00355">
    <property type="entry name" value="Rieske"/>
    <property type="match status" value="1"/>
</dbReference>
<dbReference type="Gene3D" id="3.50.50.60">
    <property type="entry name" value="FAD/NAD(P)-binding domain"/>
    <property type="match status" value="2"/>
</dbReference>
<dbReference type="InterPro" id="IPR050446">
    <property type="entry name" value="FAD-oxidoreductase/Apoptosis"/>
</dbReference>
<dbReference type="SUPFAM" id="SSF55424">
    <property type="entry name" value="FAD/NAD-linked reductases, dimerisation (C-terminal) domain"/>
    <property type="match status" value="1"/>
</dbReference>
<accession>A0A0L8BE58</accession>
<dbReference type="PROSITE" id="PS51296">
    <property type="entry name" value="RIESKE"/>
    <property type="match status" value="1"/>
</dbReference>
<dbReference type="InterPro" id="IPR036922">
    <property type="entry name" value="Rieske_2Fe-2S_sf"/>
</dbReference>
<dbReference type="InterPro" id="IPR028202">
    <property type="entry name" value="Reductase_C"/>
</dbReference>
<evidence type="ECO:0000256" key="7">
    <source>
        <dbReference type="ARBA" id="ARBA00023004"/>
    </source>
</evidence>
<comment type="caution">
    <text evidence="10">The sequence shown here is derived from an EMBL/GenBank/DDBJ whole genome shotgun (WGS) entry which is preliminary data.</text>
</comment>
<dbReference type="EMBL" id="LGAP01000047">
    <property type="protein sequence ID" value="KOF12844.1"/>
    <property type="molecule type" value="Genomic_DNA"/>
</dbReference>
<sequence>MASHANVDVGPDLTEGVTLANFGDTPMLRGHVGKKAVLLVRVGDEILAVGANCTHYSGPLEKGIVVGDTVRCPLHHACFSLRTGEALGAPAFDPLPCWQVEREGDRIVVRERFASEPQRAGSAMGQPQDIVIIGGGAAGFACAEMLRRRGYQGRLTMLSQDADAPYDRPNLSKDYLAGKAPDEWMPLKSEGFYGESNIDLQLGTEVSGIDVSARVVTVTGDRTFPFDRLLIATGAEPVRLSIPGADQPNVFTMRSFADSRAIVERAKSAKSAVVLGSSFIGLETAAALRARGLDVQAVSLDVRPLEKVLGPELGDFIRELHENHGVRFHMGTSLASIGADAVTLSSGAELPADLVIIGVGVRPNTALAEAAGIATDHGILVDDYLETAAPGIFAAGDVARWRDGQIGQTHRVEHWVVAERQGQIAAENMLGAGKPFRDVPFFWSAHYDVTVRYVGHAEGWDRLEVDGDIAARDCLVSYKKGGKLVAVAAIGRDAQALEYHAHLYSNPKN</sequence>
<evidence type="ECO:0000256" key="3">
    <source>
        <dbReference type="ARBA" id="ARBA00022714"/>
    </source>
</evidence>
<keyword evidence="7" id="KW-0408">Iron</keyword>
<dbReference type="GO" id="GO:0005737">
    <property type="term" value="C:cytoplasm"/>
    <property type="evidence" value="ECO:0007669"/>
    <property type="project" value="TreeGrafter"/>
</dbReference>
<dbReference type="InterPro" id="IPR016156">
    <property type="entry name" value="FAD/NAD-linked_Rdtase_dimer_sf"/>
</dbReference>
<keyword evidence="4" id="KW-0479">Metal-binding</keyword>
<keyword evidence="6" id="KW-0560">Oxidoreductase</keyword>
<dbReference type="GO" id="GO:0046872">
    <property type="term" value="F:metal ion binding"/>
    <property type="evidence" value="ECO:0007669"/>
    <property type="project" value="UniProtKB-KW"/>
</dbReference>
<dbReference type="OrthoDB" id="7809559at2"/>
<keyword evidence="3" id="KW-0001">2Fe-2S</keyword>
<reference evidence="11" key="1">
    <citation type="submission" date="2015-07" db="EMBL/GenBank/DDBJ databases">
        <title>Whole genome sequence of an Ensifer adhaerens strain isolated from a cave pool in the Wind Cave National Park.</title>
        <authorList>
            <person name="Eng W.W.H."/>
            <person name="Gan H.M."/>
            <person name="Barton H.A."/>
            <person name="Savka M.A."/>
        </authorList>
    </citation>
    <scope>NUCLEOTIDE SEQUENCE [LARGE SCALE GENOMIC DNA]</scope>
    <source>
        <strain evidence="11">SD006</strain>
    </source>
</reference>
<evidence type="ECO:0000256" key="5">
    <source>
        <dbReference type="ARBA" id="ARBA00022827"/>
    </source>
</evidence>
<organism evidence="10 11">
    <name type="scientific">Ensifer adhaerens</name>
    <name type="common">Sinorhizobium morelense</name>
    <dbReference type="NCBI Taxonomy" id="106592"/>
    <lineage>
        <taxon>Bacteria</taxon>
        <taxon>Pseudomonadati</taxon>
        <taxon>Pseudomonadota</taxon>
        <taxon>Alphaproteobacteria</taxon>
        <taxon>Hyphomicrobiales</taxon>
        <taxon>Rhizobiaceae</taxon>
        <taxon>Sinorhizobium/Ensifer group</taxon>
        <taxon>Ensifer</taxon>
    </lineage>
</organism>
<name>A0A0L8BE58_ENSAD</name>
<keyword evidence="5" id="KW-0274">FAD</keyword>
<evidence type="ECO:0000256" key="8">
    <source>
        <dbReference type="ARBA" id="ARBA00023014"/>
    </source>
</evidence>
<gene>
    <name evidence="10" type="ORF">AC244_33075</name>
</gene>
<dbReference type="Pfam" id="PF14759">
    <property type="entry name" value="Reductase_C"/>
    <property type="match status" value="1"/>
</dbReference>
<evidence type="ECO:0000256" key="2">
    <source>
        <dbReference type="ARBA" id="ARBA00022630"/>
    </source>
</evidence>
<dbReference type="PANTHER" id="PTHR43557">
    <property type="entry name" value="APOPTOSIS-INDUCING FACTOR 1"/>
    <property type="match status" value="1"/>
</dbReference>
<dbReference type="Pfam" id="PF07992">
    <property type="entry name" value="Pyr_redox_2"/>
    <property type="match status" value="1"/>
</dbReference>
<dbReference type="AlphaFoldDB" id="A0A0L8BE58"/>
<evidence type="ECO:0000256" key="4">
    <source>
        <dbReference type="ARBA" id="ARBA00022723"/>
    </source>
</evidence>
<evidence type="ECO:0000313" key="11">
    <source>
        <dbReference type="Proteomes" id="UP000037425"/>
    </source>
</evidence>
<dbReference type="PATRIC" id="fig|106592.7.peg.6096"/>
<dbReference type="PRINTS" id="PR00368">
    <property type="entry name" value="FADPNR"/>
</dbReference>
<dbReference type="SUPFAM" id="SSF51905">
    <property type="entry name" value="FAD/NAD(P)-binding domain"/>
    <property type="match status" value="1"/>
</dbReference>
<keyword evidence="8" id="KW-0411">Iron-sulfur</keyword>
<dbReference type="PANTHER" id="PTHR43557:SF2">
    <property type="entry name" value="RIESKE DOMAIN-CONTAINING PROTEIN-RELATED"/>
    <property type="match status" value="1"/>
</dbReference>
<dbReference type="Gene3D" id="2.102.10.10">
    <property type="entry name" value="Rieske [2Fe-2S] iron-sulphur domain"/>
    <property type="match status" value="1"/>
</dbReference>
<proteinExistence type="predicted"/>
<dbReference type="Gene3D" id="3.30.390.30">
    <property type="match status" value="1"/>
</dbReference>
<protein>
    <submittedName>
        <fullName evidence="10">Pyridine nucleotide-disulfide oxidoreductase</fullName>
    </submittedName>
</protein>
<evidence type="ECO:0000256" key="1">
    <source>
        <dbReference type="ARBA" id="ARBA00001974"/>
    </source>
</evidence>
<dbReference type="PRINTS" id="PR00411">
    <property type="entry name" value="PNDRDTASEI"/>
</dbReference>
<dbReference type="InterPro" id="IPR036188">
    <property type="entry name" value="FAD/NAD-bd_sf"/>
</dbReference>
<dbReference type="SUPFAM" id="SSF50022">
    <property type="entry name" value="ISP domain"/>
    <property type="match status" value="1"/>
</dbReference>
<dbReference type="InterPro" id="IPR017941">
    <property type="entry name" value="Rieske_2Fe-2S"/>
</dbReference>